<dbReference type="Gene3D" id="2.60.200.40">
    <property type="match status" value="1"/>
</dbReference>
<reference evidence="5" key="1">
    <citation type="submission" date="2022-10" db="EMBL/GenBank/DDBJ databases">
        <title>Catenovulum adriacola sp. nov. isolated in the Harbour of Susak.</title>
        <authorList>
            <person name="Schoch T."/>
            <person name="Reich S.J."/>
            <person name="Stoeferle S."/>
            <person name="Flaiz M."/>
            <person name="Kazda M."/>
            <person name="Riedel C.U."/>
            <person name="Duerre P."/>
        </authorList>
    </citation>
    <scope>NUCLEOTIDE SEQUENCE</scope>
    <source>
        <strain evidence="5">TS8</strain>
    </source>
</reference>
<feature type="domain" description="Tyrosine specific protein phosphatases" evidence="3">
    <location>
        <begin position="155"/>
        <end position="224"/>
    </location>
</feature>
<dbReference type="InterPro" id="IPR016064">
    <property type="entry name" value="NAD/diacylglycerol_kinase_sf"/>
</dbReference>
<dbReference type="InterPro" id="IPR020422">
    <property type="entry name" value="TYR_PHOSPHATASE_DUAL_dom"/>
</dbReference>
<dbReference type="PANTHER" id="PTHR30492:SF0">
    <property type="entry name" value="METHYLGLYOXAL SYNTHASE"/>
    <property type="match status" value="1"/>
</dbReference>
<dbReference type="Gene3D" id="3.90.190.10">
    <property type="entry name" value="Protein tyrosine phosphatase superfamily"/>
    <property type="match status" value="1"/>
</dbReference>
<evidence type="ECO:0000313" key="6">
    <source>
        <dbReference type="Proteomes" id="UP001163726"/>
    </source>
</evidence>
<dbReference type="PROSITE" id="PS50056">
    <property type="entry name" value="TYR_PHOSPHATASE_2"/>
    <property type="match status" value="1"/>
</dbReference>
<keyword evidence="5" id="KW-0808">Transferase</keyword>
<dbReference type="InterPro" id="IPR045540">
    <property type="entry name" value="YegS/DAGK_C"/>
</dbReference>
<dbReference type="SMART" id="SM00404">
    <property type="entry name" value="PTPc_motif"/>
    <property type="match status" value="1"/>
</dbReference>
<evidence type="ECO:0000259" key="4">
    <source>
        <dbReference type="PROSITE" id="PS50146"/>
    </source>
</evidence>
<dbReference type="SMART" id="SM00195">
    <property type="entry name" value="DSPc"/>
    <property type="match status" value="1"/>
</dbReference>
<keyword evidence="6" id="KW-1185">Reference proteome</keyword>
<dbReference type="GO" id="GO:0016301">
    <property type="term" value="F:kinase activity"/>
    <property type="evidence" value="ECO:0007669"/>
    <property type="project" value="UniProtKB-KW"/>
</dbReference>
<evidence type="ECO:0000313" key="5">
    <source>
        <dbReference type="EMBL" id="WAJ70138.1"/>
    </source>
</evidence>
<proteinExistence type="predicted"/>
<sequence length="541" mass="60505">MFHPQFYLVVTGIFLFLTILSQNIYFQLFFIWCAASFLAVSIAYLLNNPNIFRKRQSGSIPFYIRWLFIPFLLATQLYNAFARKNDPVPALQKIDDNLFLARRLFPSDVEDLNEHKITAVLDVTAEFNALDISLLGENIDYLNLPILDHSTPSLAQVTRALHWLQTHQKADNAVVIHCALGRGRSVFMMAAYILSQNPQMTVTQALEKIQKIRQTARLNKRQFTRLTRYHKSKQLIIKNAAWLIANPVAGGRKWEKNEDYIIKQLSHYFKLTIKTTSETVSGTELAQQAIDEGVQTIIACGGDGTVTQVATALIDTDAILGIIPLGTTNAMSHVLWGISSKIIPIESACLNIIEGFSEKIDTAQCNGELMLLLAGVGFEQKMVEQASREEKNAHGQFAYLQGLWRAIGQNQAFKLKLKLDDNEPQEININSITIANAAPITTVLAQGRGIPNIRDGKLDITWIPHTASSSEPIFNLFELALSGLTDTSFNDNIQHAHAKSVELTADENIKYVIDGEERETEALSVKINPNSLNVLMPEVQK</sequence>
<dbReference type="SMART" id="SM00046">
    <property type="entry name" value="DAGKc"/>
    <property type="match status" value="1"/>
</dbReference>
<evidence type="ECO:0000259" key="2">
    <source>
        <dbReference type="PROSITE" id="PS50054"/>
    </source>
</evidence>
<dbReference type="RefSeq" id="WP_268074441.1">
    <property type="nucleotide sequence ID" value="NZ_CP109965.1"/>
</dbReference>
<protein>
    <submittedName>
        <fullName evidence="5">YegS/Rv2252/BmrU family lipid kinase</fullName>
    </submittedName>
</protein>
<dbReference type="SUPFAM" id="SSF111331">
    <property type="entry name" value="NAD kinase/diacylglycerol kinase-like"/>
    <property type="match status" value="1"/>
</dbReference>
<dbReference type="PROSITE" id="PS50146">
    <property type="entry name" value="DAGK"/>
    <property type="match status" value="1"/>
</dbReference>
<feature type="domain" description="DAGKc" evidence="4">
    <location>
        <begin position="236"/>
        <end position="369"/>
    </location>
</feature>
<accession>A0ABY7AKU5</accession>
<name>A0ABY7AKU5_9ALTE</name>
<dbReference type="Pfam" id="PF19279">
    <property type="entry name" value="YegS_C"/>
    <property type="match status" value="1"/>
</dbReference>
<dbReference type="PANTHER" id="PTHR30492">
    <property type="entry name" value="METHYLGLYOXAL SYNTHASE"/>
    <property type="match status" value="1"/>
</dbReference>
<dbReference type="InterPro" id="IPR017438">
    <property type="entry name" value="ATP-NAD_kinase_N"/>
</dbReference>
<feature type="transmembrane region" description="Helical" evidence="1">
    <location>
        <begin position="24"/>
        <end position="46"/>
    </location>
</feature>
<dbReference type="InterPro" id="IPR000387">
    <property type="entry name" value="Tyr_Pase_dom"/>
</dbReference>
<evidence type="ECO:0000256" key="1">
    <source>
        <dbReference type="SAM" id="Phobius"/>
    </source>
</evidence>
<gene>
    <name evidence="5" type="ORF">OLW01_13495</name>
</gene>
<dbReference type="InterPro" id="IPR005218">
    <property type="entry name" value="Diacylglycerol/lipid_kinase"/>
</dbReference>
<dbReference type="InterPro" id="IPR003595">
    <property type="entry name" value="Tyr_Pase_cat"/>
</dbReference>
<keyword evidence="1" id="KW-0472">Membrane</keyword>
<dbReference type="PROSITE" id="PS50054">
    <property type="entry name" value="TYR_PHOSPHATASE_DUAL"/>
    <property type="match status" value="1"/>
</dbReference>
<organism evidence="5 6">
    <name type="scientific">Catenovulum adriaticum</name>
    <dbReference type="NCBI Taxonomy" id="2984846"/>
    <lineage>
        <taxon>Bacteria</taxon>
        <taxon>Pseudomonadati</taxon>
        <taxon>Pseudomonadota</taxon>
        <taxon>Gammaproteobacteria</taxon>
        <taxon>Alteromonadales</taxon>
        <taxon>Alteromonadaceae</taxon>
        <taxon>Catenovulum</taxon>
    </lineage>
</organism>
<feature type="domain" description="Tyrosine-protein phosphatase" evidence="2">
    <location>
        <begin position="88"/>
        <end position="235"/>
    </location>
</feature>
<dbReference type="EMBL" id="CP109965">
    <property type="protein sequence ID" value="WAJ70138.1"/>
    <property type="molecule type" value="Genomic_DNA"/>
</dbReference>
<dbReference type="Pfam" id="PF00782">
    <property type="entry name" value="DSPc"/>
    <property type="match status" value="1"/>
</dbReference>
<dbReference type="SUPFAM" id="SSF52799">
    <property type="entry name" value="(Phosphotyrosine protein) phosphatases II"/>
    <property type="match status" value="1"/>
</dbReference>
<keyword evidence="1" id="KW-0812">Transmembrane</keyword>
<dbReference type="Proteomes" id="UP001163726">
    <property type="component" value="Chromosome"/>
</dbReference>
<dbReference type="InterPro" id="IPR000340">
    <property type="entry name" value="Dual-sp_phosphatase_cat-dom"/>
</dbReference>
<dbReference type="Gene3D" id="3.40.50.10330">
    <property type="entry name" value="Probable inorganic polyphosphate/atp-NAD kinase, domain 1"/>
    <property type="match status" value="1"/>
</dbReference>
<dbReference type="InterPro" id="IPR029021">
    <property type="entry name" value="Prot-tyrosine_phosphatase-like"/>
</dbReference>
<keyword evidence="1" id="KW-1133">Transmembrane helix</keyword>
<dbReference type="NCBIfam" id="TIGR00147">
    <property type="entry name" value="YegS/Rv2252/BmrU family lipid kinase"/>
    <property type="match status" value="1"/>
</dbReference>
<dbReference type="InterPro" id="IPR004363">
    <property type="entry name" value="Methylgl_synth"/>
</dbReference>
<dbReference type="Pfam" id="PF00781">
    <property type="entry name" value="DAGK_cat"/>
    <property type="match status" value="1"/>
</dbReference>
<dbReference type="InterPro" id="IPR001206">
    <property type="entry name" value="Diacylglycerol_kinase_cat_dom"/>
</dbReference>
<evidence type="ECO:0000259" key="3">
    <source>
        <dbReference type="PROSITE" id="PS50056"/>
    </source>
</evidence>
<keyword evidence="5" id="KW-0418">Kinase</keyword>
<feature type="transmembrane region" description="Helical" evidence="1">
    <location>
        <begin position="62"/>
        <end position="81"/>
    </location>
</feature>
<dbReference type="NCBIfam" id="NF009025">
    <property type="entry name" value="PRK12361.1"/>
    <property type="match status" value="1"/>
</dbReference>